<reference evidence="1 2" key="1">
    <citation type="journal article" date="2024" name="Nat. Commun.">
        <title>Phylogenomics reveals the evolutionary origins of lichenization in chlorophyte algae.</title>
        <authorList>
            <person name="Puginier C."/>
            <person name="Libourel C."/>
            <person name="Otte J."/>
            <person name="Skaloud P."/>
            <person name="Haon M."/>
            <person name="Grisel S."/>
            <person name="Petersen M."/>
            <person name="Berrin J.G."/>
            <person name="Delaux P.M."/>
            <person name="Dal Grande F."/>
            <person name="Keller J."/>
        </authorList>
    </citation>
    <scope>NUCLEOTIDE SEQUENCE [LARGE SCALE GENOMIC DNA]</scope>
    <source>
        <strain evidence="1 2">SAG 245.80</strain>
    </source>
</reference>
<evidence type="ECO:0000313" key="2">
    <source>
        <dbReference type="Proteomes" id="UP001445335"/>
    </source>
</evidence>
<accession>A0AAW1SB26</accession>
<name>A0AAW1SB26_9CHLO</name>
<dbReference type="AlphaFoldDB" id="A0AAW1SB26"/>
<comment type="caution">
    <text evidence="1">The sequence shown here is derived from an EMBL/GenBank/DDBJ whole genome shotgun (WGS) entry which is preliminary data.</text>
</comment>
<dbReference type="Proteomes" id="UP001445335">
    <property type="component" value="Unassembled WGS sequence"/>
</dbReference>
<keyword evidence="2" id="KW-1185">Reference proteome</keyword>
<gene>
    <name evidence="1" type="ORF">WJX81_002491</name>
</gene>
<protein>
    <submittedName>
        <fullName evidence="1">Uncharacterized protein</fullName>
    </submittedName>
</protein>
<dbReference type="EMBL" id="JALJOU010000005">
    <property type="protein sequence ID" value="KAK9843690.1"/>
    <property type="molecule type" value="Genomic_DNA"/>
</dbReference>
<proteinExistence type="predicted"/>
<sequence>MQVRETAEDLPPEDQAGSALLSYITGSAAAAFNHSMASILERSVADIARIEALRSDSLLQAAQRECSPEDLRLDSPRLVISCWAVSCSNIARGPLGSHISQRAESGGLLGDRTLSELVDHASLSTE</sequence>
<organism evidence="1 2">
    <name type="scientific">Elliptochloris bilobata</name>
    <dbReference type="NCBI Taxonomy" id="381761"/>
    <lineage>
        <taxon>Eukaryota</taxon>
        <taxon>Viridiplantae</taxon>
        <taxon>Chlorophyta</taxon>
        <taxon>core chlorophytes</taxon>
        <taxon>Trebouxiophyceae</taxon>
        <taxon>Trebouxiophyceae incertae sedis</taxon>
        <taxon>Elliptochloris clade</taxon>
        <taxon>Elliptochloris</taxon>
    </lineage>
</organism>
<evidence type="ECO:0000313" key="1">
    <source>
        <dbReference type="EMBL" id="KAK9843690.1"/>
    </source>
</evidence>